<sequence>LLAYSVLCKCIGVAQRKRVYCLLIIYQIISFKYGEWSKEKIKMQTTRSRTSEDKRSKEDTRCLRLQVGPNSVSLGGGELET</sequence>
<organism evidence="1 2">
    <name type="scientific">Trichinella pseudospiralis</name>
    <name type="common">Parasitic roundworm</name>
    <dbReference type="NCBI Taxonomy" id="6337"/>
    <lineage>
        <taxon>Eukaryota</taxon>
        <taxon>Metazoa</taxon>
        <taxon>Ecdysozoa</taxon>
        <taxon>Nematoda</taxon>
        <taxon>Enoplea</taxon>
        <taxon>Dorylaimia</taxon>
        <taxon>Trichinellida</taxon>
        <taxon>Trichinellidae</taxon>
        <taxon>Trichinella</taxon>
    </lineage>
</organism>
<dbReference type="Proteomes" id="UP000054805">
    <property type="component" value="Unassembled WGS sequence"/>
</dbReference>
<protein>
    <submittedName>
        <fullName evidence="1">Uncharacterized protein</fullName>
    </submittedName>
</protein>
<reference evidence="1 2" key="1">
    <citation type="submission" date="2015-01" db="EMBL/GenBank/DDBJ databases">
        <title>Evolution of Trichinella species and genotypes.</title>
        <authorList>
            <person name="Korhonen P.K."/>
            <person name="Edoardo P."/>
            <person name="Giuseppe L.R."/>
            <person name="Gasser R.B."/>
        </authorList>
    </citation>
    <scope>NUCLEOTIDE SEQUENCE [LARGE SCALE GENOMIC DNA]</scope>
    <source>
        <strain evidence="1">ISS588</strain>
    </source>
</reference>
<feature type="non-terminal residue" evidence="1">
    <location>
        <position position="1"/>
    </location>
</feature>
<evidence type="ECO:0000313" key="2">
    <source>
        <dbReference type="Proteomes" id="UP000054805"/>
    </source>
</evidence>
<accession>A0A0V1J037</accession>
<name>A0A0V1J037_TRIPS</name>
<proteinExistence type="predicted"/>
<dbReference type="EMBL" id="JYDS01000059">
    <property type="protein sequence ID" value="KRZ28339.1"/>
    <property type="molecule type" value="Genomic_DNA"/>
</dbReference>
<evidence type="ECO:0000313" key="1">
    <source>
        <dbReference type="EMBL" id="KRZ28339.1"/>
    </source>
</evidence>
<comment type="caution">
    <text evidence="1">The sequence shown here is derived from an EMBL/GenBank/DDBJ whole genome shotgun (WGS) entry which is preliminary data.</text>
</comment>
<keyword evidence="2" id="KW-1185">Reference proteome</keyword>
<feature type="non-terminal residue" evidence="1">
    <location>
        <position position="81"/>
    </location>
</feature>
<dbReference type="AlphaFoldDB" id="A0A0V1J037"/>
<gene>
    <name evidence="1" type="ORF">T4B_7873</name>
</gene>